<organism evidence="4 5">
    <name type="scientific">Patella caerulea</name>
    <name type="common">Rayed Mediterranean limpet</name>
    <dbReference type="NCBI Taxonomy" id="87958"/>
    <lineage>
        <taxon>Eukaryota</taxon>
        <taxon>Metazoa</taxon>
        <taxon>Spiralia</taxon>
        <taxon>Lophotrochozoa</taxon>
        <taxon>Mollusca</taxon>
        <taxon>Gastropoda</taxon>
        <taxon>Patellogastropoda</taxon>
        <taxon>Patelloidea</taxon>
        <taxon>Patellidae</taxon>
        <taxon>Patella</taxon>
    </lineage>
</organism>
<protein>
    <submittedName>
        <fullName evidence="4">Uncharacterized protein</fullName>
    </submittedName>
</protein>
<feature type="repeat" description="ANK" evidence="1">
    <location>
        <begin position="1"/>
        <end position="26"/>
    </location>
</feature>
<dbReference type="PROSITE" id="PS50175">
    <property type="entry name" value="ASP_PROT_RETROV"/>
    <property type="match status" value="1"/>
</dbReference>
<gene>
    <name evidence="4" type="ORF">SNE40_005216</name>
</gene>
<reference evidence="4 5" key="1">
    <citation type="submission" date="2024-01" db="EMBL/GenBank/DDBJ databases">
        <title>The genome of the rayed Mediterranean limpet Patella caerulea (Linnaeus, 1758).</title>
        <authorList>
            <person name="Anh-Thu Weber A."/>
            <person name="Halstead-Nussloch G."/>
        </authorList>
    </citation>
    <scope>NUCLEOTIDE SEQUENCE [LARGE SCALE GENOMIC DNA]</scope>
    <source>
        <strain evidence="4">AATW-2023a</strain>
        <tissue evidence="4">Whole specimen</tissue>
    </source>
</reference>
<dbReference type="Gene3D" id="1.10.750.20">
    <property type="entry name" value="SOCS box"/>
    <property type="match status" value="1"/>
</dbReference>
<dbReference type="AlphaFoldDB" id="A0AAN8PX77"/>
<evidence type="ECO:0000256" key="1">
    <source>
        <dbReference type="PROSITE-ProRule" id="PRU00023"/>
    </source>
</evidence>
<dbReference type="CDD" id="cd03587">
    <property type="entry name" value="SOCS"/>
    <property type="match status" value="1"/>
</dbReference>
<dbReference type="Pfam" id="PF13857">
    <property type="entry name" value="Ank_5"/>
    <property type="match status" value="1"/>
</dbReference>
<dbReference type="GO" id="GO:0006508">
    <property type="term" value="P:proteolysis"/>
    <property type="evidence" value="ECO:0007669"/>
    <property type="project" value="InterPro"/>
</dbReference>
<dbReference type="PROSITE" id="PS50225">
    <property type="entry name" value="SOCS"/>
    <property type="match status" value="1"/>
</dbReference>
<evidence type="ECO:0000313" key="4">
    <source>
        <dbReference type="EMBL" id="KAK6187123.1"/>
    </source>
</evidence>
<dbReference type="SUPFAM" id="SSF48403">
    <property type="entry name" value="Ankyrin repeat"/>
    <property type="match status" value="1"/>
</dbReference>
<proteinExistence type="predicted"/>
<evidence type="ECO:0000259" key="3">
    <source>
        <dbReference type="PROSITE" id="PS50225"/>
    </source>
</evidence>
<dbReference type="SMART" id="SM00248">
    <property type="entry name" value="ANK"/>
    <property type="match status" value="7"/>
</dbReference>
<accession>A0AAN8PX77</accession>
<comment type="caution">
    <text evidence="4">The sequence shown here is derived from an EMBL/GenBank/DDBJ whole genome shotgun (WGS) entry which is preliminary data.</text>
</comment>
<dbReference type="EMBL" id="JAZGQO010000004">
    <property type="protein sequence ID" value="KAK6187123.1"/>
    <property type="molecule type" value="Genomic_DNA"/>
</dbReference>
<dbReference type="GO" id="GO:0004190">
    <property type="term" value="F:aspartic-type endopeptidase activity"/>
    <property type="evidence" value="ECO:0007669"/>
    <property type="project" value="InterPro"/>
</dbReference>
<dbReference type="Pfam" id="PF12796">
    <property type="entry name" value="Ank_2"/>
    <property type="match status" value="2"/>
</dbReference>
<dbReference type="InterPro" id="IPR001995">
    <property type="entry name" value="Peptidase_A2_cat"/>
</dbReference>
<feature type="domain" description="SOCS box" evidence="3">
    <location>
        <begin position="546"/>
        <end position="580"/>
    </location>
</feature>
<dbReference type="InterPro" id="IPR002110">
    <property type="entry name" value="Ankyrin_rpt"/>
</dbReference>
<name>A0AAN8PX77_PATCE</name>
<dbReference type="PANTHER" id="PTHR24118:SF99">
    <property type="entry name" value="POTE ANKYRIN DOMAIN FAMILY MEMBER 3C-RELATED"/>
    <property type="match status" value="1"/>
</dbReference>
<dbReference type="PRINTS" id="PR01415">
    <property type="entry name" value="ANKYRIN"/>
</dbReference>
<keyword evidence="1" id="KW-0040">ANK repeat</keyword>
<feature type="repeat" description="ANK" evidence="1">
    <location>
        <begin position="65"/>
        <end position="97"/>
    </location>
</feature>
<feature type="repeat" description="ANK" evidence="1">
    <location>
        <begin position="371"/>
        <end position="403"/>
    </location>
</feature>
<dbReference type="Proteomes" id="UP001347796">
    <property type="component" value="Unassembled WGS sequence"/>
</dbReference>
<dbReference type="InterPro" id="IPR036770">
    <property type="entry name" value="Ankyrin_rpt-contain_sf"/>
</dbReference>
<dbReference type="PROSITE" id="PS50088">
    <property type="entry name" value="ANK_REPEAT"/>
    <property type="match status" value="4"/>
</dbReference>
<dbReference type="Pfam" id="PF07525">
    <property type="entry name" value="SOCS_box"/>
    <property type="match status" value="1"/>
</dbReference>
<evidence type="ECO:0000259" key="2">
    <source>
        <dbReference type="PROSITE" id="PS50175"/>
    </source>
</evidence>
<dbReference type="Gene3D" id="1.25.40.20">
    <property type="entry name" value="Ankyrin repeat-containing domain"/>
    <property type="match status" value="3"/>
</dbReference>
<feature type="domain" description="Peptidase A2" evidence="2">
    <location>
        <begin position="388"/>
        <end position="401"/>
    </location>
</feature>
<evidence type="ECO:0000313" key="5">
    <source>
        <dbReference type="Proteomes" id="UP001347796"/>
    </source>
</evidence>
<dbReference type="PANTHER" id="PTHR24118">
    <property type="entry name" value="POTE ANKYRIN DOMAIN"/>
    <property type="match status" value="1"/>
</dbReference>
<dbReference type="SMART" id="SM00969">
    <property type="entry name" value="SOCS_box"/>
    <property type="match status" value="1"/>
</dbReference>
<dbReference type="InterPro" id="IPR001496">
    <property type="entry name" value="SOCS_box"/>
</dbReference>
<dbReference type="PROSITE" id="PS50297">
    <property type="entry name" value="ANK_REP_REGION"/>
    <property type="match status" value="4"/>
</dbReference>
<feature type="repeat" description="ANK" evidence="1">
    <location>
        <begin position="135"/>
        <end position="167"/>
    </location>
</feature>
<sequence length="660" mass="74331">MAAPRGMTDVVEYLIDNGADVNLLDVFQNTALHYLAANLNPHTDKAYLVQKFVDSGVDFNIQNGKGKTPLFIAVRHANEDVVRVLIRNKCDVNLRGGRTKEPPLKASIHRYVKGKKSLSTMLLTAGCEVNSCDVDGVTPLMIATRYRNTDLIKTLIQKGADVNARDKRGRTVCHYCFHSGVVRYPSSRRIYSLDPSLDVLEYFNTLGIDALKENKNNALLCNVLSCSDFTSLDYLLGKQIIFNELNEFGENILHHLVRARDFKMDYDLEKLIVDGVDINQRNQNGDTPFMVAAFMMNIKCMEALSKIKGRELSLTNNKGHNSLHLCIIGFSCNEINSKTSDLSVSDNHKLYLNCVRFLLERGVRVNQRDEHGRTPLMLAANSNDSYLVKILLDVGADVTVLDNSGKSAIQYIVIKENEAHGVKCLLYLLSAGYKFLNIQDYAGNTILQSALRVLGHKRACTELVEFLISENCSLYNRFSFDSRGFVQNRTADFFNSRGALLCTMYQSGIALQIIKSASDDMIEQVHPLPHTAQVEDDFHSFRLKMSLKSHCRRTIRQALGLGIKKAVTTLGLPTTLQSFVLMKDVLPTKYFTSPNVWSKDLITQQGFHGKHYASDIRVNYRQQKQIDTAHYRLMYYKNTFSLNDESDAESSCSDGESQDD</sequence>
<keyword evidence="5" id="KW-1185">Reference proteome</keyword>